<feature type="compositionally biased region" description="Polar residues" evidence="1">
    <location>
        <begin position="49"/>
        <end position="62"/>
    </location>
</feature>
<feature type="compositionally biased region" description="Polar residues" evidence="1">
    <location>
        <begin position="1"/>
        <end position="18"/>
    </location>
</feature>
<feature type="compositionally biased region" description="Polar residues" evidence="1">
    <location>
        <begin position="111"/>
        <end position="121"/>
    </location>
</feature>
<feature type="compositionally biased region" description="Basic and acidic residues" evidence="1">
    <location>
        <begin position="94"/>
        <end position="110"/>
    </location>
</feature>
<name>A0ABD2KXB6_9BILA</name>
<evidence type="ECO:0000256" key="1">
    <source>
        <dbReference type="SAM" id="MobiDB-lite"/>
    </source>
</evidence>
<feature type="region of interest" description="Disordered" evidence="1">
    <location>
        <begin position="91"/>
        <end position="147"/>
    </location>
</feature>
<evidence type="ECO:0000313" key="2">
    <source>
        <dbReference type="EMBL" id="KAL3107449.1"/>
    </source>
</evidence>
<dbReference type="EMBL" id="JBICBT010000616">
    <property type="protein sequence ID" value="KAL3107449.1"/>
    <property type="molecule type" value="Genomic_DNA"/>
</dbReference>
<protein>
    <submittedName>
        <fullName evidence="2">Uncharacterized protein</fullName>
    </submittedName>
</protein>
<evidence type="ECO:0000313" key="3">
    <source>
        <dbReference type="Proteomes" id="UP001620626"/>
    </source>
</evidence>
<feature type="region of interest" description="Disordered" evidence="1">
    <location>
        <begin position="43"/>
        <end position="71"/>
    </location>
</feature>
<accession>A0ABD2KXB6</accession>
<sequence length="452" mass="52847">MIISGMNGNLPNDSFLSTNDDDHQRYEEHMKNLNKMIKADQKKFKETQMSRQFGQSQRNQTENESDQEQETADHINVTIEQNFEKNMKQVTKQETNESLKSDNNKHKSNADQRQSTDLSKSTNDKSADQPDEQTNEAKNRGQQPISEATRKWMKKLIDFIDKLNAKDCFKLDENDQNDQLPYAKEFMETKNELVKKLVNSKTVVLRDDVLAFFVTFHAYLDKLVEWMGTELSTNDVYHTKYRLAKAVEKEIESPVKPKQVAEFEKILCSKRYKDQIDDSFMDQCNQIVHNSFQKMQIFRCLATDKKQKEYRNFFTSDGQKPITNETRKWVKNSIQFIDKLNANGCFKMEENGQSDHQIPYANEFTVLKNELAKKLANSKTEVPRDDLLAFFDTFSLYLDELVEKMAKKLKKMDAYNSEFRLNKALEKEMESPKKPKGAAKFQKAICSQHLNK</sequence>
<dbReference type="AlphaFoldDB" id="A0ABD2KXB6"/>
<gene>
    <name evidence="2" type="ORF">niasHT_014166</name>
</gene>
<comment type="caution">
    <text evidence="2">The sequence shown here is derived from an EMBL/GenBank/DDBJ whole genome shotgun (WGS) entry which is preliminary data.</text>
</comment>
<feature type="region of interest" description="Disordered" evidence="1">
    <location>
        <begin position="1"/>
        <end position="20"/>
    </location>
</feature>
<dbReference type="Proteomes" id="UP001620626">
    <property type="component" value="Unassembled WGS sequence"/>
</dbReference>
<proteinExistence type="predicted"/>
<organism evidence="2 3">
    <name type="scientific">Heterodera trifolii</name>
    <dbReference type="NCBI Taxonomy" id="157864"/>
    <lineage>
        <taxon>Eukaryota</taxon>
        <taxon>Metazoa</taxon>
        <taxon>Ecdysozoa</taxon>
        <taxon>Nematoda</taxon>
        <taxon>Chromadorea</taxon>
        <taxon>Rhabditida</taxon>
        <taxon>Tylenchina</taxon>
        <taxon>Tylenchomorpha</taxon>
        <taxon>Tylenchoidea</taxon>
        <taxon>Heteroderidae</taxon>
        <taxon>Heteroderinae</taxon>
        <taxon>Heterodera</taxon>
    </lineage>
</organism>
<reference evidence="2 3" key="1">
    <citation type="submission" date="2024-10" db="EMBL/GenBank/DDBJ databases">
        <authorList>
            <person name="Kim D."/>
        </authorList>
    </citation>
    <scope>NUCLEOTIDE SEQUENCE [LARGE SCALE GENOMIC DNA]</scope>
    <source>
        <strain evidence="2">BH-2024</strain>
    </source>
</reference>
<keyword evidence="3" id="KW-1185">Reference proteome</keyword>